<comment type="caution">
    <text evidence="1">The sequence shown here is derived from an EMBL/GenBank/DDBJ whole genome shotgun (WGS) entry which is preliminary data.</text>
</comment>
<accession>A0A0F9JAZ7</accession>
<organism evidence="1">
    <name type="scientific">marine sediment metagenome</name>
    <dbReference type="NCBI Taxonomy" id="412755"/>
    <lineage>
        <taxon>unclassified sequences</taxon>
        <taxon>metagenomes</taxon>
        <taxon>ecological metagenomes</taxon>
    </lineage>
</organism>
<gene>
    <name evidence="1" type="ORF">LCGC14_1552120</name>
</gene>
<sequence length="160" mass="18355">MSTNLNVYVGVVVRINLTPRSYIDIVNTCPNDRCDFDKETKGNFCFQCGENIQPVNFPQIGSVGWYQFLKTLPNEDYNRYCDILHSPEYLGGEEEEILLPDSGGSYLDTDGDYNTFAELIKMADEHEREFHRKNDELVARLETFFGDNVIIETGVASFWS</sequence>
<name>A0A0F9JAZ7_9ZZZZ</name>
<dbReference type="AlphaFoldDB" id="A0A0F9JAZ7"/>
<proteinExistence type="predicted"/>
<evidence type="ECO:0000313" key="1">
    <source>
        <dbReference type="EMBL" id="KKM55939.1"/>
    </source>
</evidence>
<protein>
    <submittedName>
        <fullName evidence="1">Uncharacterized protein</fullName>
    </submittedName>
</protein>
<dbReference type="EMBL" id="LAZR01011876">
    <property type="protein sequence ID" value="KKM55939.1"/>
    <property type="molecule type" value="Genomic_DNA"/>
</dbReference>
<reference evidence="1" key="1">
    <citation type="journal article" date="2015" name="Nature">
        <title>Complex archaea that bridge the gap between prokaryotes and eukaryotes.</title>
        <authorList>
            <person name="Spang A."/>
            <person name="Saw J.H."/>
            <person name="Jorgensen S.L."/>
            <person name="Zaremba-Niedzwiedzka K."/>
            <person name="Martijn J."/>
            <person name="Lind A.E."/>
            <person name="van Eijk R."/>
            <person name="Schleper C."/>
            <person name="Guy L."/>
            <person name="Ettema T.J."/>
        </authorList>
    </citation>
    <scope>NUCLEOTIDE SEQUENCE</scope>
</reference>